<accession>A0A930YGM3</accession>
<dbReference type="Proteomes" id="UP000660668">
    <property type="component" value="Unassembled WGS sequence"/>
</dbReference>
<reference evidence="1" key="1">
    <citation type="submission" date="2020-11" db="EMBL/GenBank/DDBJ databases">
        <title>Nocardioides cynanchi sp. nov., isolated from soil of rhizosphere of Cynanchum wilfordii.</title>
        <authorList>
            <person name="Lee J.-S."/>
            <person name="Suh M.K."/>
            <person name="Kim J.-S."/>
        </authorList>
    </citation>
    <scope>NUCLEOTIDE SEQUENCE</scope>
    <source>
        <strain evidence="1">KCTC 19276</strain>
    </source>
</reference>
<protein>
    <submittedName>
        <fullName evidence="1">Uncharacterized protein</fullName>
    </submittedName>
</protein>
<dbReference type="EMBL" id="JADKPO010000001">
    <property type="protein sequence ID" value="MBF4766182.1"/>
    <property type="molecule type" value="Genomic_DNA"/>
</dbReference>
<name>A0A930YGM3_9ACTN</name>
<dbReference type="AlphaFoldDB" id="A0A930YGM3"/>
<dbReference type="RefSeq" id="WP_194694344.1">
    <property type="nucleotide sequence ID" value="NZ_JADKPO010000001.1"/>
</dbReference>
<keyword evidence="2" id="KW-1185">Reference proteome</keyword>
<proteinExistence type="predicted"/>
<comment type="caution">
    <text evidence="1">The sequence shown here is derived from an EMBL/GenBank/DDBJ whole genome shotgun (WGS) entry which is preliminary data.</text>
</comment>
<organism evidence="1 2">
    <name type="scientific">Nocardioides agariphilus</name>
    <dbReference type="NCBI Taxonomy" id="433664"/>
    <lineage>
        <taxon>Bacteria</taxon>
        <taxon>Bacillati</taxon>
        <taxon>Actinomycetota</taxon>
        <taxon>Actinomycetes</taxon>
        <taxon>Propionibacteriales</taxon>
        <taxon>Nocardioidaceae</taxon>
        <taxon>Nocardioides</taxon>
    </lineage>
</organism>
<sequence>MPNAPKIAGPLVEGTEKALVVLLLHETFRHAWIRVHELMTHHRAWERCASARAS</sequence>
<gene>
    <name evidence="1" type="ORF">ISU10_00190</name>
</gene>
<evidence type="ECO:0000313" key="2">
    <source>
        <dbReference type="Proteomes" id="UP000660668"/>
    </source>
</evidence>
<evidence type="ECO:0000313" key="1">
    <source>
        <dbReference type="EMBL" id="MBF4766182.1"/>
    </source>
</evidence>